<evidence type="ECO:0000256" key="1">
    <source>
        <dbReference type="SAM" id="MobiDB-lite"/>
    </source>
</evidence>
<proteinExistence type="predicted"/>
<reference evidence="3" key="1">
    <citation type="submission" date="2020-04" db="EMBL/GenBank/DDBJ databases">
        <title>Deep metagenomics examines the oral microbiome during advanced dental caries in children, revealing novel taxa and co-occurrences with host molecules.</title>
        <authorList>
            <person name="Baker J.L."/>
            <person name="Morton J.T."/>
            <person name="Dinis M."/>
            <person name="Alvarez R."/>
            <person name="Tran N.C."/>
            <person name="Knight R."/>
            <person name="Edlund A."/>
        </authorList>
    </citation>
    <scope>NUCLEOTIDE SEQUENCE</scope>
    <source>
        <strain evidence="3">JCVI_48_bin.5</strain>
    </source>
</reference>
<name>A0A930DWP6_9FIRM</name>
<dbReference type="InterPro" id="IPR025584">
    <property type="entry name" value="Cthe_2159"/>
</dbReference>
<keyword evidence="2" id="KW-0732">Signal</keyword>
<feature type="chain" id="PRO_5039629780" evidence="2">
    <location>
        <begin position="28"/>
        <end position="508"/>
    </location>
</feature>
<dbReference type="AlphaFoldDB" id="A0A930DWP6"/>
<dbReference type="PROSITE" id="PS51257">
    <property type="entry name" value="PROKAR_LIPOPROTEIN"/>
    <property type="match status" value="1"/>
</dbReference>
<dbReference type="Proteomes" id="UP000780721">
    <property type="component" value="Unassembled WGS sequence"/>
</dbReference>
<dbReference type="Pfam" id="PF14262">
    <property type="entry name" value="Cthe_2159"/>
    <property type="match status" value="1"/>
</dbReference>
<evidence type="ECO:0000256" key="2">
    <source>
        <dbReference type="SAM" id="SignalP"/>
    </source>
</evidence>
<feature type="region of interest" description="Disordered" evidence="1">
    <location>
        <begin position="461"/>
        <end position="508"/>
    </location>
</feature>
<comment type="caution">
    <text evidence="3">The sequence shown here is derived from an EMBL/GenBank/DDBJ whole genome shotgun (WGS) entry which is preliminary data.</text>
</comment>
<feature type="compositionally biased region" description="Gly residues" evidence="1">
    <location>
        <begin position="464"/>
        <end position="475"/>
    </location>
</feature>
<evidence type="ECO:0000313" key="3">
    <source>
        <dbReference type="EMBL" id="MBF1304918.1"/>
    </source>
</evidence>
<organism evidence="3 4">
    <name type="scientific">Oribacterium sinus</name>
    <dbReference type="NCBI Taxonomy" id="237576"/>
    <lineage>
        <taxon>Bacteria</taxon>
        <taxon>Bacillati</taxon>
        <taxon>Bacillota</taxon>
        <taxon>Clostridia</taxon>
        <taxon>Lachnospirales</taxon>
        <taxon>Lachnospiraceae</taxon>
        <taxon>Oribacterium</taxon>
    </lineage>
</organism>
<sequence length="508" mass="52201">MKKNKNKMSIWLMAMAMSMAIVGCSNAKTAITAAATTAQSTEAVATNTSTKTTASYSEEDLNTSYSDSDTTIELSSDNAKITGEGASYTDGNIVITKAGTYVFSGEFNGQIITEVGDEDLVHIVFNGVNITNTTSSVINAATGRKIVLTLVDGTTNTITDGTTYNYAEGEDEPDATLFVKQDLTINGNGTLNISSNYATALKAKDNLIILGGKLNIESVGKAIKGTDSVTIENADITINVEDDGITSDGALVINSGTIKMEKVGEGLEAVTIDINGGTIDIVASDDGINARGLIDDSATDEEKEAYGEENQADTYFRITGGTVNVTAGGDGIDSNGQVYIEGGSLNVSGPASGPDVALDYNGKATINGGTFVSTGVQEMFESFDSSSTQNFINVFYSTAVSGGTEVKVTDKSGNVVLSYTPTNDFTAVILSSDKLVTGETYTVSAGSNSEEITISAGENAIGEQSGGMGFGGGNGAPPSGAPSGNGTKPSGQPPEKPTDANGNELAMH</sequence>
<gene>
    <name evidence="3" type="ORF">HXM91_03510</name>
</gene>
<dbReference type="EMBL" id="JABZRB010000070">
    <property type="protein sequence ID" value="MBF1304918.1"/>
    <property type="molecule type" value="Genomic_DNA"/>
</dbReference>
<evidence type="ECO:0000313" key="4">
    <source>
        <dbReference type="Proteomes" id="UP000780721"/>
    </source>
</evidence>
<accession>A0A930DWP6</accession>
<feature type="compositionally biased region" description="Low complexity" evidence="1">
    <location>
        <begin position="476"/>
        <end position="486"/>
    </location>
</feature>
<feature type="signal peptide" evidence="2">
    <location>
        <begin position="1"/>
        <end position="27"/>
    </location>
</feature>
<protein>
    <submittedName>
        <fullName evidence="3">Carbohydrate-binding domain-containing protein</fullName>
    </submittedName>
</protein>